<sequence>MSIDTPTAGERAEADRVNNLLRETEPFRSPGLRANRRAREKRESLFGLNNQAHNYWTADQGDRPGFCLATPGADLQHFKSHNPDHILAPWVVPAWDHAARFIVRPGWTIDRLLKSPEFLEEASTFDRNQPSRLDHGFCYWHDGPIRADSLGGHRCWLLTQTTGQWVGVWWVCSRCKERLDLKYPEGICWRLPYGAAVQ</sequence>
<evidence type="ECO:0000313" key="2">
    <source>
        <dbReference type="EMBL" id="MCZ4550093.1"/>
    </source>
</evidence>
<evidence type="ECO:0000313" key="3">
    <source>
        <dbReference type="Proteomes" id="UP001067235"/>
    </source>
</evidence>
<evidence type="ECO:0008006" key="4">
    <source>
        <dbReference type="Google" id="ProtNLM"/>
    </source>
</evidence>
<protein>
    <recommendedName>
        <fullName evidence="4">DUF1963 domain-containing protein</fullName>
    </recommendedName>
</protein>
<keyword evidence="3" id="KW-1185">Reference proteome</keyword>
<reference evidence="2" key="1">
    <citation type="submission" date="2022-12" db="EMBL/GenBank/DDBJ databases">
        <authorList>
            <person name="Krivoruchko A.V."/>
            <person name="Elkin A."/>
        </authorList>
    </citation>
    <scope>NUCLEOTIDE SEQUENCE</scope>
    <source>
        <strain evidence="2">IEGM 1388</strain>
    </source>
</reference>
<evidence type="ECO:0000256" key="1">
    <source>
        <dbReference type="SAM" id="MobiDB-lite"/>
    </source>
</evidence>
<accession>A0ABT4MSV5</accession>
<name>A0ABT4MSV5_GORRU</name>
<feature type="compositionally biased region" description="Basic and acidic residues" evidence="1">
    <location>
        <begin position="10"/>
        <end position="26"/>
    </location>
</feature>
<feature type="region of interest" description="Disordered" evidence="1">
    <location>
        <begin position="1"/>
        <end position="36"/>
    </location>
</feature>
<dbReference type="RefSeq" id="WP_301570632.1">
    <property type="nucleotide sequence ID" value="NZ_JAPWIE010000002.1"/>
</dbReference>
<organism evidence="2 3">
    <name type="scientific">Gordonia rubripertincta</name>
    <name type="common">Rhodococcus corallinus</name>
    <dbReference type="NCBI Taxonomy" id="36822"/>
    <lineage>
        <taxon>Bacteria</taxon>
        <taxon>Bacillati</taxon>
        <taxon>Actinomycetota</taxon>
        <taxon>Actinomycetes</taxon>
        <taxon>Mycobacteriales</taxon>
        <taxon>Gordoniaceae</taxon>
        <taxon>Gordonia</taxon>
    </lineage>
</organism>
<proteinExistence type="predicted"/>
<dbReference type="EMBL" id="JAPWIE010000002">
    <property type="protein sequence ID" value="MCZ4550093.1"/>
    <property type="molecule type" value="Genomic_DNA"/>
</dbReference>
<gene>
    <name evidence="2" type="ORF">O4213_08865</name>
</gene>
<dbReference type="Proteomes" id="UP001067235">
    <property type="component" value="Unassembled WGS sequence"/>
</dbReference>
<comment type="caution">
    <text evidence="2">The sequence shown here is derived from an EMBL/GenBank/DDBJ whole genome shotgun (WGS) entry which is preliminary data.</text>
</comment>